<evidence type="ECO:0000256" key="2">
    <source>
        <dbReference type="ARBA" id="ARBA00022491"/>
    </source>
</evidence>
<evidence type="ECO:0000256" key="4">
    <source>
        <dbReference type="ARBA" id="ARBA00023015"/>
    </source>
</evidence>
<dbReference type="RefSeq" id="WP_077720393.1">
    <property type="nucleotide sequence ID" value="NZ_CP019699.1"/>
</dbReference>
<keyword evidence="5" id="KW-0238">DNA-binding</keyword>
<dbReference type="GO" id="GO:0045892">
    <property type="term" value="P:negative regulation of DNA-templated transcription"/>
    <property type="evidence" value="ECO:0007669"/>
    <property type="project" value="TreeGrafter"/>
</dbReference>
<evidence type="ECO:0000256" key="7">
    <source>
        <dbReference type="PIRSR" id="PIRSR602481-1"/>
    </source>
</evidence>
<dbReference type="Gene3D" id="3.30.1490.190">
    <property type="match status" value="1"/>
</dbReference>
<dbReference type="SUPFAM" id="SSF46785">
    <property type="entry name" value="Winged helix' DNA-binding domain"/>
    <property type="match status" value="1"/>
</dbReference>
<feature type="binding site" evidence="7">
    <location>
        <position position="86"/>
    </location>
    <ligand>
        <name>Zn(2+)</name>
        <dbReference type="ChEBI" id="CHEBI:29105"/>
    </ligand>
</feature>
<dbReference type="PANTHER" id="PTHR33202:SF7">
    <property type="entry name" value="FERRIC UPTAKE REGULATION PROTEIN"/>
    <property type="match status" value="1"/>
</dbReference>
<evidence type="ECO:0000313" key="9">
    <source>
        <dbReference type="EMBL" id="AQS56533.1"/>
    </source>
</evidence>
<name>A0A1U9K965_9BACL</name>
<feature type="binding site" evidence="8">
    <location>
        <position position="98"/>
    </location>
    <ligand>
        <name>Fe cation</name>
        <dbReference type="ChEBI" id="CHEBI:24875"/>
    </ligand>
</feature>
<evidence type="ECO:0000256" key="6">
    <source>
        <dbReference type="ARBA" id="ARBA00023163"/>
    </source>
</evidence>
<organism evidence="9 10">
    <name type="scientific">Novibacillus thermophilus</name>
    <dbReference type="NCBI Taxonomy" id="1471761"/>
    <lineage>
        <taxon>Bacteria</taxon>
        <taxon>Bacillati</taxon>
        <taxon>Bacillota</taxon>
        <taxon>Bacilli</taxon>
        <taxon>Bacillales</taxon>
        <taxon>Thermoactinomycetaceae</taxon>
        <taxon>Novibacillus</taxon>
    </lineage>
</organism>
<dbReference type="Gene3D" id="1.10.10.10">
    <property type="entry name" value="Winged helix-like DNA-binding domain superfamily/Winged helix DNA-binding domain"/>
    <property type="match status" value="1"/>
</dbReference>
<dbReference type="GO" id="GO:0003700">
    <property type="term" value="F:DNA-binding transcription factor activity"/>
    <property type="evidence" value="ECO:0007669"/>
    <property type="project" value="InterPro"/>
</dbReference>
<keyword evidence="4" id="KW-0805">Transcription regulation</keyword>
<dbReference type="InterPro" id="IPR002481">
    <property type="entry name" value="FUR"/>
</dbReference>
<keyword evidence="7" id="KW-0479">Metal-binding</keyword>
<dbReference type="GO" id="GO:0000976">
    <property type="term" value="F:transcription cis-regulatory region binding"/>
    <property type="evidence" value="ECO:0007669"/>
    <property type="project" value="TreeGrafter"/>
</dbReference>
<evidence type="ECO:0000256" key="8">
    <source>
        <dbReference type="PIRSR" id="PIRSR602481-2"/>
    </source>
</evidence>
<evidence type="ECO:0000313" key="10">
    <source>
        <dbReference type="Proteomes" id="UP000188603"/>
    </source>
</evidence>
<feature type="binding site" evidence="8">
    <location>
        <position position="119"/>
    </location>
    <ligand>
        <name>Fe cation</name>
        <dbReference type="ChEBI" id="CHEBI:24875"/>
    </ligand>
</feature>
<keyword evidence="8" id="KW-0408">Iron</keyword>
<dbReference type="EMBL" id="CP019699">
    <property type="protein sequence ID" value="AQS56533.1"/>
    <property type="molecule type" value="Genomic_DNA"/>
</dbReference>
<dbReference type="KEGG" id="ntr:B0W44_12945"/>
<sequence length="139" mass="15821">MRSKVHLTTQRKAVYEVIRESNDHPTAATIIERLRDRGHNFAYGTIYNSLRYLTDVGLIRELRVGDAASRYDANVEEHHHIMCHVCGKIDEVNVTLPEEWLDAVAKETNYVVDAPLTSHQVVLKGVCSSCRNSARAWFV</sequence>
<dbReference type="Proteomes" id="UP000188603">
    <property type="component" value="Chromosome"/>
</dbReference>
<dbReference type="InterPro" id="IPR036390">
    <property type="entry name" value="WH_DNA-bd_sf"/>
</dbReference>
<keyword evidence="6" id="KW-0804">Transcription</keyword>
<dbReference type="CDD" id="cd07153">
    <property type="entry name" value="Fur_like"/>
    <property type="match status" value="1"/>
</dbReference>
<comment type="cofactor">
    <cofactor evidence="8">
        <name>Mn(2+)</name>
        <dbReference type="ChEBI" id="CHEBI:29035"/>
    </cofactor>
    <cofactor evidence="8">
        <name>Fe(2+)</name>
        <dbReference type="ChEBI" id="CHEBI:29033"/>
    </cofactor>
    <text evidence="8">Binds 1 Mn(2+) or Fe(2+) ion per subunit.</text>
</comment>
<keyword evidence="10" id="KW-1185">Reference proteome</keyword>
<reference evidence="9 10" key="1">
    <citation type="journal article" date="2015" name="Int. J. Syst. Evol. Microbiol.">
        <title>Novibacillus thermophilus gen. nov., sp. nov., a Gram-staining-negative and moderately thermophilic member of the family Thermoactinomycetaceae.</title>
        <authorList>
            <person name="Yang G."/>
            <person name="Chen J."/>
            <person name="Zhou S."/>
        </authorList>
    </citation>
    <scope>NUCLEOTIDE SEQUENCE [LARGE SCALE GENOMIC DNA]</scope>
    <source>
        <strain evidence="9 10">SG-1</strain>
    </source>
</reference>
<comment type="cofactor">
    <cofactor evidence="7">
        <name>Zn(2+)</name>
        <dbReference type="ChEBI" id="CHEBI:29105"/>
    </cofactor>
    <text evidence="7">Binds 1 zinc ion per subunit.</text>
</comment>
<gene>
    <name evidence="9" type="ORF">B0W44_12945</name>
</gene>
<dbReference type="STRING" id="1471761.B0W44_12945"/>
<keyword evidence="2" id="KW-0678">Repressor</keyword>
<dbReference type="PANTHER" id="PTHR33202">
    <property type="entry name" value="ZINC UPTAKE REGULATION PROTEIN"/>
    <property type="match status" value="1"/>
</dbReference>
<dbReference type="Pfam" id="PF01475">
    <property type="entry name" value="FUR"/>
    <property type="match status" value="1"/>
</dbReference>
<feature type="binding site" evidence="7">
    <location>
        <position position="83"/>
    </location>
    <ligand>
        <name>Zn(2+)</name>
        <dbReference type="ChEBI" id="CHEBI:29105"/>
    </ligand>
</feature>
<feature type="binding site" evidence="7">
    <location>
        <position position="130"/>
    </location>
    <ligand>
        <name>Zn(2+)</name>
        <dbReference type="ChEBI" id="CHEBI:29105"/>
    </ligand>
</feature>
<proteinExistence type="inferred from homology"/>
<feature type="binding site" evidence="7">
    <location>
        <position position="127"/>
    </location>
    <ligand>
        <name>Zn(2+)</name>
        <dbReference type="ChEBI" id="CHEBI:29105"/>
    </ligand>
</feature>
<comment type="similarity">
    <text evidence="1">Belongs to the Fur family.</text>
</comment>
<keyword evidence="3 7" id="KW-0862">Zinc</keyword>
<accession>A0A1U9K965</accession>
<evidence type="ECO:0000256" key="1">
    <source>
        <dbReference type="ARBA" id="ARBA00007957"/>
    </source>
</evidence>
<dbReference type="OrthoDB" id="8659436at2"/>
<protein>
    <submittedName>
        <fullName evidence="9">Transcriptional repressor</fullName>
    </submittedName>
</protein>
<dbReference type="GO" id="GO:1900376">
    <property type="term" value="P:regulation of secondary metabolite biosynthetic process"/>
    <property type="evidence" value="ECO:0007669"/>
    <property type="project" value="TreeGrafter"/>
</dbReference>
<evidence type="ECO:0000256" key="5">
    <source>
        <dbReference type="ARBA" id="ARBA00023125"/>
    </source>
</evidence>
<dbReference type="InterPro" id="IPR043135">
    <property type="entry name" value="Fur_C"/>
</dbReference>
<dbReference type="AlphaFoldDB" id="A0A1U9K965"/>
<evidence type="ECO:0000256" key="3">
    <source>
        <dbReference type="ARBA" id="ARBA00022833"/>
    </source>
</evidence>
<dbReference type="InterPro" id="IPR036388">
    <property type="entry name" value="WH-like_DNA-bd_sf"/>
</dbReference>
<dbReference type="GO" id="GO:0008270">
    <property type="term" value="F:zinc ion binding"/>
    <property type="evidence" value="ECO:0007669"/>
    <property type="project" value="TreeGrafter"/>
</dbReference>